<evidence type="ECO:0000313" key="6">
    <source>
        <dbReference type="Proteomes" id="UP000243217"/>
    </source>
</evidence>
<sequence length="484" mass="53981">MSSISDDEDGETTLSQVLVHSSVSSSSESAEESSEESSDDDEMESYLNDSSSSEEEPVDFVTQVGHHVKSAIKTIIGTPESRFENRTNTTLKWKEDVAYEKAKAEYLMQKQLEQTMVLQQQQEQKLETKRKRKHKLQKKANKKNDKMMANKTELCDIRNQKLDAKMTIVSEIRLHRLNVDAGNVLGFIRRKPPVITTSSSAPALPSPIPITEIEKSLLHKAKTEYRTEQLLSTSEYAETLGRKYGTLPAINTPPPIVHPEQIETTVELILRLAPPKKEEPQDKPQANSSKIKSLFTINLKRFRHVEICQGDHIGERGCVELGRSLLTGACPRLKHLNLGWNDIKLRGVASLGKSFAQGACTQLSHLDLKANNLDASGLQCILDALAVGGLQNLKHMVFSCNMIGDAGGKAIAHAFLKGSFRHLVTMDFKSNKIKNDGCRAIYNAFTADCFQRYGPALELIDLRRNQVNQITAQSFVPCPKHISF</sequence>
<name>A0A1W0AD69_9STRA</name>
<keyword evidence="3" id="KW-0677">Repeat</keyword>
<dbReference type="InterPro" id="IPR032675">
    <property type="entry name" value="LRR_dom_sf"/>
</dbReference>
<keyword evidence="6" id="KW-1185">Reference proteome</keyword>
<feature type="compositionally biased region" description="Basic residues" evidence="4">
    <location>
        <begin position="128"/>
        <end position="141"/>
    </location>
</feature>
<dbReference type="Proteomes" id="UP000243217">
    <property type="component" value="Unassembled WGS sequence"/>
</dbReference>
<comment type="caution">
    <text evidence="5">The sequence shown here is derived from an EMBL/GenBank/DDBJ whole genome shotgun (WGS) entry which is preliminary data.</text>
</comment>
<evidence type="ECO:0000256" key="1">
    <source>
        <dbReference type="ARBA" id="ARBA00022468"/>
    </source>
</evidence>
<evidence type="ECO:0000256" key="3">
    <source>
        <dbReference type="ARBA" id="ARBA00022737"/>
    </source>
</evidence>
<dbReference type="SUPFAM" id="SSF52047">
    <property type="entry name" value="RNI-like"/>
    <property type="match status" value="1"/>
</dbReference>
<dbReference type="GO" id="GO:0006913">
    <property type="term" value="P:nucleocytoplasmic transport"/>
    <property type="evidence" value="ECO:0007669"/>
    <property type="project" value="TreeGrafter"/>
</dbReference>
<dbReference type="STRING" id="74557.A0A1W0AD69"/>
<evidence type="ECO:0000256" key="4">
    <source>
        <dbReference type="SAM" id="MobiDB-lite"/>
    </source>
</evidence>
<dbReference type="Pfam" id="PF13516">
    <property type="entry name" value="LRR_6"/>
    <property type="match status" value="3"/>
</dbReference>
<reference evidence="5 6" key="1">
    <citation type="journal article" date="2014" name="Genome Biol. Evol.">
        <title>The secreted proteins of Achlya hypogyna and Thraustotheca clavata identify the ancestral oomycete secretome and reveal gene acquisitions by horizontal gene transfer.</title>
        <authorList>
            <person name="Misner I."/>
            <person name="Blouin N."/>
            <person name="Leonard G."/>
            <person name="Richards T.A."/>
            <person name="Lane C.E."/>
        </authorList>
    </citation>
    <scope>NUCLEOTIDE SEQUENCE [LARGE SCALE GENOMIC DNA]</scope>
    <source>
        <strain evidence="5 6">ATCC 34112</strain>
    </source>
</reference>
<feature type="compositionally biased region" description="Acidic residues" evidence="4">
    <location>
        <begin position="1"/>
        <end position="11"/>
    </location>
</feature>
<keyword evidence="2" id="KW-0433">Leucine-rich repeat</keyword>
<dbReference type="InterPro" id="IPR027038">
    <property type="entry name" value="RanGap"/>
</dbReference>
<dbReference type="GO" id="GO:0005829">
    <property type="term" value="C:cytosol"/>
    <property type="evidence" value="ECO:0007669"/>
    <property type="project" value="TreeGrafter"/>
</dbReference>
<dbReference type="GO" id="GO:0031267">
    <property type="term" value="F:small GTPase binding"/>
    <property type="evidence" value="ECO:0007669"/>
    <property type="project" value="TreeGrafter"/>
</dbReference>
<dbReference type="InterPro" id="IPR001611">
    <property type="entry name" value="Leu-rich_rpt"/>
</dbReference>
<dbReference type="EMBL" id="JNBS01000019">
    <property type="protein sequence ID" value="OQS07970.1"/>
    <property type="molecule type" value="Genomic_DNA"/>
</dbReference>
<dbReference type="PANTHER" id="PTHR24113">
    <property type="entry name" value="RAN GTPASE-ACTIVATING PROTEIN 1"/>
    <property type="match status" value="1"/>
</dbReference>
<dbReference type="GO" id="GO:0005634">
    <property type="term" value="C:nucleus"/>
    <property type="evidence" value="ECO:0007669"/>
    <property type="project" value="TreeGrafter"/>
</dbReference>
<proteinExistence type="predicted"/>
<feature type="region of interest" description="Disordered" evidence="4">
    <location>
        <begin position="126"/>
        <end position="145"/>
    </location>
</feature>
<dbReference type="OrthoDB" id="120976at2759"/>
<gene>
    <name evidence="5" type="ORF">THRCLA_20019</name>
</gene>
<dbReference type="PANTHER" id="PTHR24113:SF12">
    <property type="entry name" value="RAN GTPASE-ACTIVATING PROTEIN 1"/>
    <property type="match status" value="1"/>
</dbReference>
<evidence type="ECO:0000256" key="2">
    <source>
        <dbReference type="ARBA" id="ARBA00022614"/>
    </source>
</evidence>
<accession>A0A1W0AD69</accession>
<feature type="region of interest" description="Disordered" evidence="4">
    <location>
        <begin position="1"/>
        <end position="59"/>
    </location>
</feature>
<keyword evidence="1" id="KW-0343">GTPase activation</keyword>
<feature type="compositionally biased region" description="Acidic residues" evidence="4">
    <location>
        <begin position="29"/>
        <end position="44"/>
    </location>
</feature>
<evidence type="ECO:0000313" key="5">
    <source>
        <dbReference type="EMBL" id="OQS07970.1"/>
    </source>
</evidence>
<dbReference type="AlphaFoldDB" id="A0A1W0AD69"/>
<dbReference type="Gene3D" id="3.80.10.10">
    <property type="entry name" value="Ribonuclease Inhibitor"/>
    <property type="match status" value="1"/>
</dbReference>
<protein>
    <submittedName>
        <fullName evidence="5">Uncharacterized protein</fullName>
    </submittedName>
</protein>
<dbReference type="GO" id="GO:0048471">
    <property type="term" value="C:perinuclear region of cytoplasm"/>
    <property type="evidence" value="ECO:0007669"/>
    <property type="project" value="TreeGrafter"/>
</dbReference>
<organism evidence="5 6">
    <name type="scientific">Thraustotheca clavata</name>
    <dbReference type="NCBI Taxonomy" id="74557"/>
    <lineage>
        <taxon>Eukaryota</taxon>
        <taxon>Sar</taxon>
        <taxon>Stramenopiles</taxon>
        <taxon>Oomycota</taxon>
        <taxon>Saprolegniomycetes</taxon>
        <taxon>Saprolegniales</taxon>
        <taxon>Achlyaceae</taxon>
        <taxon>Thraustotheca</taxon>
    </lineage>
</organism>
<dbReference type="GO" id="GO:0005096">
    <property type="term" value="F:GTPase activator activity"/>
    <property type="evidence" value="ECO:0007669"/>
    <property type="project" value="UniProtKB-KW"/>
</dbReference>